<proteinExistence type="inferred from homology"/>
<dbReference type="Gene3D" id="2.30.30.140">
    <property type="match status" value="1"/>
</dbReference>
<reference evidence="2 3" key="1">
    <citation type="submission" date="2021-08" db="EMBL/GenBank/DDBJ databases">
        <title>Collinsella faecalis sp. nov. isolated from swine faeces.</title>
        <authorList>
            <person name="Oh B.S."/>
            <person name="Lee J.H."/>
        </authorList>
    </citation>
    <scope>NUCLEOTIDE SEQUENCE [LARGE SCALE GENOMIC DNA]</scope>
    <source>
        <strain evidence="2 3">AGMB00827</strain>
    </source>
</reference>
<dbReference type="PROSITE" id="PS01097">
    <property type="entry name" value="HUPF_HYPC"/>
    <property type="match status" value="1"/>
</dbReference>
<evidence type="ECO:0000256" key="1">
    <source>
        <dbReference type="ARBA" id="ARBA00006018"/>
    </source>
</evidence>
<dbReference type="EMBL" id="JAIMFO010000006">
    <property type="protein sequence ID" value="MBY4797638.1"/>
    <property type="molecule type" value="Genomic_DNA"/>
</dbReference>
<dbReference type="InterPro" id="IPR019812">
    <property type="entry name" value="Hydgase_assmbl_chp_CS"/>
</dbReference>
<sequence>MCLAVPGKIERIDEEHRALVNMMGASRDISLRLVPEAKKGDFVLVHAGFGIQVIDPDEAKATLELLSEMPDMLSDELPDMSASSEPRV</sequence>
<protein>
    <submittedName>
        <fullName evidence="2">HypC/HybG/HupF family hydrogenase formation chaperone</fullName>
    </submittedName>
</protein>
<gene>
    <name evidence="2" type="ORF">K6V98_04620</name>
</gene>
<dbReference type="Pfam" id="PF01455">
    <property type="entry name" value="HupF_HypC"/>
    <property type="match status" value="1"/>
</dbReference>
<name>A0ABS7MK04_9ACTN</name>
<evidence type="ECO:0000313" key="2">
    <source>
        <dbReference type="EMBL" id="MBY4797638.1"/>
    </source>
</evidence>
<dbReference type="InterPro" id="IPR001109">
    <property type="entry name" value="Hydrogenase_HupF/HypC"/>
</dbReference>
<comment type="similarity">
    <text evidence="1">Belongs to the HupF/HypC family.</text>
</comment>
<comment type="caution">
    <text evidence="2">The sequence shown here is derived from an EMBL/GenBank/DDBJ whole genome shotgun (WGS) entry which is preliminary data.</text>
</comment>
<dbReference type="NCBIfam" id="TIGR00074">
    <property type="entry name" value="hypC_hupF"/>
    <property type="match status" value="1"/>
</dbReference>
<dbReference type="PANTHER" id="PTHR35177:SF2">
    <property type="entry name" value="HYDROGENASE MATURATION FACTOR HYBG"/>
    <property type="match status" value="1"/>
</dbReference>
<dbReference type="SUPFAM" id="SSF159127">
    <property type="entry name" value="HupF/HypC-like"/>
    <property type="match status" value="1"/>
</dbReference>
<accession>A0ABS7MK04</accession>
<evidence type="ECO:0000313" key="3">
    <source>
        <dbReference type="Proteomes" id="UP000700908"/>
    </source>
</evidence>
<dbReference type="PANTHER" id="PTHR35177">
    <property type="entry name" value="HYDROGENASE MATURATION FACTOR HYBG"/>
    <property type="match status" value="1"/>
</dbReference>
<dbReference type="PRINTS" id="PR00445">
    <property type="entry name" value="HUPFHYPC"/>
</dbReference>
<dbReference type="RefSeq" id="WP_222199360.1">
    <property type="nucleotide sequence ID" value="NZ_JAIMFO010000006.1"/>
</dbReference>
<keyword evidence="3" id="KW-1185">Reference proteome</keyword>
<organism evidence="2 3">
    <name type="scientific">Collinsella ureilytica</name>
    <dbReference type="NCBI Taxonomy" id="2869515"/>
    <lineage>
        <taxon>Bacteria</taxon>
        <taxon>Bacillati</taxon>
        <taxon>Actinomycetota</taxon>
        <taxon>Coriobacteriia</taxon>
        <taxon>Coriobacteriales</taxon>
        <taxon>Coriobacteriaceae</taxon>
        <taxon>Collinsella</taxon>
    </lineage>
</organism>
<dbReference type="Proteomes" id="UP000700908">
    <property type="component" value="Unassembled WGS sequence"/>
</dbReference>